<evidence type="ECO:0000313" key="3">
    <source>
        <dbReference type="Proteomes" id="UP001177003"/>
    </source>
</evidence>
<evidence type="ECO:0000256" key="1">
    <source>
        <dbReference type="SAM" id="MobiDB-lite"/>
    </source>
</evidence>
<dbReference type="Proteomes" id="UP001177003">
    <property type="component" value="Chromosome 4"/>
</dbReference>
<dbReference type="EMBL" id="OX465080">
    <property type="protein sequence ID" value="CAI9282897.1"/>
    <property type="molecule type" value="Genomic_DNA"/>
</dbReference>
<evidence type="ECO:0000313" key="2">
    <source>
        <dbReference type="EMBL" id="CAI9282897.1"/>
    </source>
</evidence>
<reference evidence="2" key="1">
    <citation type="submission" date="2023-04" db="EMBL/GenBank/DDBJ databases">
        <authorList>
            <person name="Vijverberg K."/>
            <person name="Xiong W."/>
            <person name="Schranz E."/>
        </authorList>
    </citation>
    <scope>NUCLEOTIDE SEQUENCE</scope>
</reference>
<feature type="region of interest" description="Disordered" evidence="1">
    <location>
        <begin position="113"/>
        <end position="159"/>
    </location>
</feature>
<accession>A0AA36E5G7</accession>
<evidence type="ECO:0008006" key="4">
    <source>
        <dbReference type="Google" id="ProtNLM"/>
    </source>
</evidence>
<dbReference type="PANTHER" id="PTHR31973">
    <property type="entry name" value="POLYPROTEIN, PUTATIVE-RELATED"/>
    <property type="match status" value="1"/>
</dbReference>
<gene>
    <name evidence="2" type="ORF">LSALG_LOCUS22520</name>
</gene>
<dbReference type="AlphaFoldDB" id="A0AA36E5G7"/>
<feature type="compositionally biased region" description="Basic and acidic residues" evidence="1">
    <location>
        <begin position="139"/>
        <end position="148"/>
    </location>
</feature>
<feature type="compositionally biased region" description="Acidic residues" evidence="1">
    <location>
        <begin position="114"/>
        <end position="138"/>
    </location>
</feature>
<name>A0AA36E5G7_LACSI</name>
<keyword evidence="3" id="KW-1185">Reference proteome</keyword>
<dbReference type="PANTHER" id="PTHR31973:SF189">
    <property type="entry name" value="TRANSPOSASE, MUDR, PLANT, MULE TRANSPOSASE DOMAIN PROTEIN-RELATED"/>
    <property type="match status" value="1"/>
</dbReference>
<protein>
    <recommendedName>
        <fullName evidence="4">MULE transposase domain-containing protein</fullName>
    </recommendedName>
</protein>
<organism evidence="2 3">
    <name type="scientific">Lactuca saligna</name>
    <name type="common">Willowleaf lettuce</name>
    <dbReference type="NCBI Taxonomy" id="75948"/>
    <lineage>
        <taxon>Eukaryota</taxon>
        <taxon>Viridiplantae</taxon>
        <taxon>Streptophyta</taxon>
        <taxon>Embryophyta</taxon>
        <taxon>Tracheophyta</taxon>
        <taxon>Spermatophyta</taxon>
        <taxon>Magnoliopsida</taxon>
        <taxon>eudicotyledons</taxon>
        <taxon>Gunneridae</taxon>
        <taxon>Pentapetalae</taxon>
        <taxon>asterids</taxon>
        <taxon>campanulids</taxon>
        <taxon>Asterales</taxon>
        <taxon>Asteraceae</taxon>
        <taxon>Cichorioideae</taxon>
        <taxon>Cichorieae</taxon>
        <taxon>Lactucinae</taxon>
        <taxon>Lactuca</taxon>
    </lineage>
</organism>
<proteinExistence type="predicted"/>
<sequence length="285" mass="32416">MESLKNTLYTTPRGLLRGCRTSISQAWTASGVMNLWKGIPDKGLTLISNKLDYAYFMAIAYECGVILPMYIDHFGNSNMQEWLDEHKEEVVDNIVEEVLDGAILVKEIASGHLDDEDENEFEDEDDHEDDDVDVDVDEDNHSSPHVFEKSNGSDVEMGENAALSGPLEEGMHYDEDVYPQLPNIFNEQLHWTEQEPVLGMRFESPKQLKFMLCNYAVANAYQLCFVKNDSRWLLAKCCDGNGELLCVVGRDANNGIFPIAWAVVCVENKENWEWFNENLAQDLQC</sequence>